<dbReference type="Gene3D" id="3.40.50.1580">
    <property type="entry name" value="Nucleoside phosphorylase domain"/>
    <property type="match status" value="1"/>
</dbReference>
<dbReference type="InterPro" id="IPR056884">
    <property type="entry name" value="NPHP3-like_N"/>
</dbReference>
<feature type="domain" description="GPI inositol-deacylase winged helix" evidence="2">
    <location>
        <begin position="661"/>
        <end position="751"/>
    </location>
</feature>
<dbReference type="InterPro" id="IPR035994">
    <property type="entry name" value="Nucleoside_phosphorylase_sf"/>
</dbReference>
<dbReference type="Proteomes" id="UP000717696">
    <property type="component" value="Unassembled WGS sequence"/>
</dbReference>
<gene>
    <name evidence="5" type="ORF">B0J13DRAFT_533546</name>
</gene>
<dbReference type="PANTHER" id="PTHR46082:SF11">
    <property type="entry name" value="AAA+ ATPASE DOMAIN-CONTAINING PROTEIN-RELATED"/>
    <property type="match status" value="1"/>
</dbReference>
<keyword evidence="1" id="KW-0677">Repeat</keyword>
<dbReference type="InterPro" id="IPR027417">
    <property type="entry name" value="P-loop_NTPase"/>
</dbReference>
<keyword evidence="6" id="KW-1185">Reference proteome</keyword>
<dbReference type="InterPro" id="IPR054471">
    <property type="entry name" value="GPIID_WHD"/>
</dbReference>
<comment type="caution">
    <text evidence="5">The sequence shown here is derived from an EMBL/GenBank/DDBJ whole genome shotgun (WGS) entry which is preliminary data.</text>
</comment>
<feature type="domain" description="DUF7069" evidence="3">
    <location>
        <begin position="584"/>
        <end position="650"/>
    </location>
</feature>
<evidence type="ECO:0000259" key="4">
    <source>
        <dbReference type="Pfam" id="PF24883"/>
    </source>
</evidence>
<dbReference type="SUPFAM" id="SSF53167">
    <property type="entry name" value="Purine and uridine phosphorylases"/>
    <property type="match status" value="1"/>
</dbReference>
<dbReference type="SUPFAM" id="SSF52540">
    <property type="entry name" value="P-loop containing nucleoside triphosphate hydrolases"/>
    <property type="match status" value="1"/>
</dbReference>
<dbReference type="Pfam" id="PF22939">
    <property type="entry name" value="WHD_GPIID"/>
    <property type="match status" value="1"/>
</dbReference>
<evidence type="ECO:0000313" key="6">
    <source>
        <dbReference type="Proteomes" id="UP000717696"/>
    </source>
</evidence>
<dbReference type="Gene3D" id="3.40.50.300">
    <property type="entry name" value="P-loop containing nucleotide triphosphate hydrolases"/>
    <property type="match status" value="1"/>
</dbReference>
<name>A0A9P9ICQ6_9HYPO</name>
<dbReference type="GO" id="GO:0003824">
    <property type="term" value="F:catalytic activity"/>
    <property type="evidence" value="ECO:0007669"/>
    <property type="project" value="InterPro"/>
</dbReference>
<accession>A0A9P9ICQ6</accession>
<dbReference type="AlphaFoldDB" id="A0A9P9ICQ6"/>
<dbReference type="OrthoDB" id="163438at2759"/>
<dbReference type="Pfam" id="PF23239">
    <property type="entry name" value="DUF7069"/>
    <property type="match status" value="1"/>
</dbReference>
<evidence type="ECO:0008006" key="7">
    <source>
        <dbReference type="Google" id="ProtNLM"/>
    </source>
</evidence>
<proteinExistence type="predicted"/>
<protein>
    <recommendedName>
        <fullName evidence="7">Nucleoside phosphorylase domain-containing protein</fullName>
    </recommendedName>
</protein>
<sequence>MSQPHDYTVGWICAVSTEYVAAQAFLDEEHEGPEQVSPNDNNDYTLGKIGKHNVVIAVLPDGEYGTSRAASVASDMMHSFPNVRIGLMVGIGGGAPSRKHDIRLGDIVVSAPRDGKSGVLQYDFGKTIQNQSFQRTGVLNQPPAVLRAAVNGLKAQYESKGHRYEEDINDILQKKPRLQKKYSRPDPSSDRVYQSEVVHPADSDSSCVADCGSDLSKLILRPERTQDEDNPTIHYGVIASGNQLMKDASVRDKLAVEEDILCFEMEAAGLMNHFPCLAIRGICDYSDSHKNKEWQGYAAMVAAAYAKDLLCRIAPNRVEAEKKFGDILSDLHEVAEEHRDIAKEHLQAQKDLAKERLSKDEQKCHQLFRLTTGSRDATYEWYKDRVEARVEGTCMWFLKHENFQTWLNQESGPLLVSADPGCGKSVLAKYLIDHSLPRSTTICYFFFKDQDQNTVRQALCALLHQLFSQKPSLIEHAMTQFRKDGQGLINSTESLWKILRNAINDPQAGPVIVVLDALDECAKSEFADLMRNVESQFRSHQSGYGKLKYLLTCRPYGQIVSKFRRLLRDFPNIRIPGEEESETISQEVNRVITHRVNQLSDDLSPQIKSHLEQSLQKTTHRTYLWVYLVFDYLEKETFKRTPKGVESAVATLPRSVNEAYEQILNKTKEDPMVRKALSIILAASRPLTLSEMNVAINVDDTSLSIHDLDLEDEEDFKTRLRSWCGLFVSIYHGSIYFLHQTAREFLFADSVSPTTVPSELRWYHSITTNHAHAVLAEVCVRYLNFFNSDVSLPTDTNGEAGHSFDRHAFLDYSAQTWGAHFREAGIIDNAPIIPFTLRIYDPDSKSYSVWFTIYWKTTRC</sequence>
<evidence type="ECO:0000256" key="1">
    <source>
        <dbReference type="ARBA" id="ARBA00022737"/>
    </source>
</evidence>
<dbReference type="PANTHER" id="PTHR46082">
    <property type="entry name" value="ATP/GTP-BINDING PROTEIN-RELATED"/>
    <property type="match status" value="1"/>
</dbReference>
<organism evidence="5 6">
    <name type="scientific">Dactylonectria estremocensis</name>
    <dbReference type="NCBI Taxonomy" id="1079267"/>
    <lineage>
        <taxon>Eukaryota</taxon>
        <taxon>Fungi</taxon>
        <taxon>Dikarya</taxon>
        <taxon>Ascomycota</taxon>
        <taxon>Pezizomycotina</taxon>
        <taxon>Sordariomycetes</taxon>
        <taxon>Hypocreomycetidae</taxon>
        <taxon>Hypocreales</taxon>
        <taxon>Nectriaceae</taxon>
        <taxon>Dactylonectria</taxon>
    </lineage>
</organism>
<dbReference type="InterPro" id="IPR055497">
    <property type="entry name" value="DUF7069"/>
</dbReference>
<evidence type="ECO:0000259" key="3">
    <source>
        <dbReference type="Pfam" id="PF23239"/>
    </source>
</evidence>
<reference evidence="5" key="1">
    <citation type="journal article" date="2021" name="Nat. Commun.">
        <title>Genetic determinants of endophytism in the Arabidopsis root mycobiome.</title>
        <authorList>
            <person name="Mesny F."/>
            <person name="Miyauchi S."/>
            <person name="Thiergart T."/>
            <person name="Pickel B."/>
            <person name="Atanasova L."/>
            <person name="Karlsson M."/>
            <person name="Huettel B."/>
            <person name="Barry K.W."/>
            <person name="Haridas S."/>
            <person name="Chen C."/>
            <person name="Bauer D."/>
            <person name="Andreopoulos W."/>
            <person name="Pangilinan J."/>
            <person name="LaButti K."/>
            <person name="Riley R."/>
            <person name="Lipzen A."/>
            <person name="Clum A."/>
            <person name="Drula E."/>
            <person name="Henrissat B."/>
            <person name="Kohler A."/>
            <person name="Grigoriev I.V."/>
            <person name="Martin F.M."/>
            <person name="Hacquard S."/>
        </authorList>
    </citation>
    <scope>NUCLEOTIDE SEQUENCE</scope>
    <source>
        <strain evidence="5">MPI-CAGE-AT-0021</strain>
    </source>
</reference>
<evidence type="ECO:0000259" key="2">
    <source>
        <dbReference type="Pfam" id="PF22939"/>
    </source>
</evidence>
<evidence type="ECO:0000313" key="5">
    <source>
        <dbReference type="EMBL" id="KAH7114725.1"/>
    </source>
</evidence>
<dbReference type="InterPro" id="IPR053137">
    <property type="entry name" value="NLR-like"/>
</dbReference>
<dbReference type="GO" id="GO:0009116">
    <property type="term" value="P:nucleoside metabolic process"/>
    <property type="evidence" value="ECO:0007669"/>
    <property type="project" value="InterPro"/>
</dbReference>
<feature type="domain" description="Nephrocystin 3-like N-terminal" evidence="4">
    <location>
        <begin position="392"/>
        <end position="554"/>
    </location>
</feature>
<dbReference type="Pfam" id="PF24883">
    <property type="entry name" value="NPHP3_N"/>
    <property type="match status" value="1"/>
</dbReference>
<dbReference type="EMBL" id="JAGMUU010000041">
    <property type="protein sequence ID" value="KAH7114725.1"/>
    <property type="molecule type" value="Genomic_DNA"/>
</dbReference>